<dbReference type="PANTHER" id="PTHR34387:SF1">
    <property type="entry name" value="PERIPLASMIC IMMUNOGENIC PROTEIN"/>
    <property type="match status" value="1"/>
</dbReference>
<evidence type="ECO:0000313" key="3">
    <source>
        <dbReference type="Proteomes" id="UP000078396"/>
    </source>
</evidence>
<reference evidence="2 3" key="1">
    <citation type="submission" date="2016-04" db="EMBL/GenBank/DDBJ databases">
        <title>Draft Genome Sequences of Staphylococcus capitis Strain H36, S. capitis Strain H65, S. cohnii Strain H62, S. hominis Strain H69, Mycobacterium iranicum Strain H39, Plantibacter sp. Strain H53, Pseudomonas oryzihabitans Strain H72, and Microbacterium sp. Strain H83, isolated from residential settings.</title>
        <authorList>
            <person name="Lymperopoulou D."/>
            <person name="Adams R.I."/>
            <person name="Lindow S."/>
            <person name="Coil D.A."/>
            <person name="Jospin G."/>
            <person name="Eisen J.A."/>
        </authorList>
    </citation>
    <scope>NUCLEOTIDE SEQUENCE [LARGE SCALE GENOMIC DNA]</scope>
    <source>
        <strain evidence="2 3">H39</strain>
    </source>
</reference>
<dbReference type="AlphaFoldDB" id="A0A178M517"/>
<dbReference type="InterPro" id="IPR052022">
    <property type="entry name" value="26kDa_periplasmic_antigen"/>
</dbReference>
<accession>A0A178M517</accession>
<sequence>MPISARAGKARTIAIAFAAAAMTVAASTACDAQRGPTPGPGGDTRQVTVVGSGEVQGAPDTLTINASMEFLGPDATAAMNQTNERQQAVIDGLVGLGVDRKDIATTAADLQPQFGADNTAISAYRATNSVNVTIRDLAQASDAIGLIVSTGGNATRINSIAYSIEDDSQLVRDARARAFEDAKDRAAQYAELSELSLGKVISISETGGAQPPVPLPMQSPRALEAAVPMEPGQQTVGFSVTVIWELT</sequence>
<dbReference type="STRING" id="912594.AWC12_15870"/>
<proteinExistence type="predicted"/>
<organism evidence="2 3">
    <name type="scientific">Mycolicibacterium iranicum</name>
    <name type="common">Mycobacterium iranicum</name>
    <dbReference type="NCBI Taxonomy" id="912594"/>
    <lineage>
        <taxon>Bacteria</taxon>
        <taxon>Bacillati</taxon>
        <taxon>Actinomycetota</taxon>
        <taxon>Actinomycetes</taxon>
        <taxon>Mycobacteriales</taxon>
        <taxon>Mycobacteriaceae</taxon>
        <taxon>Mycolicibacterium</taxon>
    </lineage>
</organism>
<dbReference type="EMBL" id="LWCS01000001">
    <property type="protein sequence ID" value="OAN42454.1"/>
    <property type="molecule type" value="Genomic_DNA"/>
</dbReference>
<name>A0A178M517_MYCIR</name>
<evidence type="ECO:0000256" key="1">
    <source>
        <dbReference type="SAM" id="SignalP"/>
    </source>
</evidence>
<dbReference type="PROSITE" id="PS51257">
    <property type="entry name" value="PROKAR_LIPOPROTEIN"/>
    <property type="match status" value="1"/>
</dbReference>
<dbReference type="OrthoDB" id="5195768at2"/>
<evidence type="ECO:0000313" key="2">
    <source>
        <dbReference type="EMBL" id="OAN42454.1"/>
    </source>
</evidence>
<dbReference type="Gene3D" id="3.30.110.170">
    <property type="entry name" value="Protein of unknown function (DUF541), domain 1"/>
    <property type="match status" value="1"/>
</dbReference>
<feature type="signal peptide" evidence="1">
    <location>
        <begin position="1"/>
        <end position="29"/>
    </location>
</feature>
<dbReference type="RefSeq" id="WP_064279786.1">
    <property type="nucleotide sequence ID" value="NZ_LWCS01000001.1"/>
</dbReference>
<feature type="chain" id="PRO_5038878978" description="SIMPL domain-containing protein" evidence="1">
    <location>
        <begin position="30"/>
        <end position="247"/>
    </location>
</feature>
<dbReference type="Pfam" id="PF04402">
    <property type="entry name" value="SIMPL"/>
    <property type="match status" value="1"/>
</dbReference>
<dbReference type="Proteomes" id="UP000078396">
    <property type="component" value="Unassembled WGS sequence"/>
</dbReference>
<dbReference type="PANTHER" id="PTHR34387">
    <property type="entry name" value="SLR1258 PROTEIN"/>
    <property type="match status" value="1"/>
</dbReference>
<evidence type="ECO:0008006" key="4">
    <source>
        <dbReference type="Google" id="ProtNLM"/>
    </source>
</evidence>
<keyword evidence="1" id="KW-0732">Signal</keyword>
<gene>
    <name evidence="2" type="ORF">A4X20_01840</name>
</gene>
<dbReference type="GO" id="GO:0006974">
    <property type="term" value="P:DNA damage response"/>
    <property type="evidence" value="ECO:0007669"/>
    <property type="project" value="TreeGrafter"/>
</dbReference>
<comment type="caution">
    <text evidence="2">The sequence shown here is derived from an EMBL/GenBank/DDBJ whole genome shotgun (WGS) entry which is preliminary data.</text>
</comment>
<dbReference type="InterPro" id="IPR007497">
    <property type="entry name" value="SIMPL/DUF541"/>
</dbReference>
<dbReference type="Gene3D" id="3.30.70.2970">
    <property type="entry name" value="Protein of unknown function (DUF541), domain 2"/>
    <property type="match status" value="1"/>
</dbReference>
<protein>
    <recommendedName>
        <fullName evidence="4">SIMPL domain-containing protein</fullName>
    </recommendedName>
</protein>